<keyword evidence="1" id="KW-0732">Signal</keyword>
<gene>
    <name evidence="2" type="ORF">NIES37_59300</name>
</gene>
<feature type="signal peptide" evidence="1">
    <location>
        <begin position="1"/>
        <end position="21"/>
    </location>
</feature>
<evidence type="ECO:0000313" key="3">
    <source>
        <dbReference type="Proteomes" id="UP000218785"/>
    </source>
</evidence>
<dbReference type="KEGG" id="ttq:NIES37_59300"/>
<dbReference type="Proteomes" id="UP000218785">
    <property type="component" value="Chromosome"/>
</dbReference>
<reference evidence="2 3" key="1">
    <citation type="submission" date="2017-06" db="EMBL/GenBank/DDBJ databases">
        <title>Genome sequencing of cyanobaciteial culture collection at National Institute for Environmental Studies (NIES).</title>
        <authorList>
            <person name="Hirose Y."/>
            <person name="Shimura Y."/>
            <person name="Fujisawa T."/>
            <person name="Nakamura Y."/>
            <person name="Kawachi M."/>
        </authorList>
    </citation>
    <scope>NUCLEOTIDE SEQUENCE [LARGE SCALE GENOMIC DNA]</scope>
    <source>
        <strain evidence="2 3">NIES-37</strain>
    </source>
</reference>
<evidence type="ECO:0000313" key="2">
    <source>
        <dbReference type="EMBL" id="BAZ01923.1"/>
    </source>
</evidence>
<feature type="chain" id="PRO_5012193459" evidence="1">
    <location>
        <begin position="22"/>
        <end position="262"/>
    </location>
</feature>
<keyword evidence="3" id="KW-1185">Reference proteome</keyword>
<accession>A0A1Z4N869</accession>
<dbReference type="AlphaFoldDB" id="A0A1Z4N869"/>
<dbReference type="EMBL" id="AP018248">
    <property type="protein sequence ID" value="BAZ01923.1"/>
    <property type="molecule type" value="Genomic_DNA"/>
</dbReference>
<organism evidence="2 3">
    <name type="scientific">Tolypothrix tenuis PCC 7101</name>
    <dbReference type="NCBI Taxonomy" id="231146"/>
    <lineage>
        <taxon>Bacteria</taxon>
        <taxon>Bacillati</taxon>
        <taxon>Cyanobacteriota</taxon>
        <taxon>Cyanophyceae</taxon>
        <taxon>Nostocales</taxon>
        <taxon>Tolypothrichaceae</taxon>
        <taxon>Tolypothrix</taxon>
    </lineage>
</organism>
<dbReference type="RefSeq" id="WP_096581784.1">
    <property type="nucleotide sequence ID" value="NZ_CAWNJS010000001.1"/>
</dbReference>
<protein>
    <submittedName>
        <fullName evidence="2">Uncharacterized protein</fullName>
    </submittedName>
</protein>
<evidence type="ECO:0000256" key="1">
    <source>
        <dbReference type="SAM" id="SignalP"/>
    </source>
</evidence>
<sequence>MRKTLLLTLGLGLLVTLPAMGQLGQVLTDFQSYSGDLQRYLQNNLSGTLKPVEIQSQNAITNSTGQLNLPNPITAGEKVGDDIILYSISDRFDNNPVLKSEAVNNELNRLITRSSVASNLGKNGQIRTKVKLQNTVDTLENIAKIAQQADETNQTFINDLQQKASQIAAAGIPGLSALLSAGQSNLQMQSIRIQNEQSKIVGENLAQTMQVNHFLQYSNLNLANISQQMDENNRSRRVDSAAEAARLLRTSSQIDLLGRKEK</sequence>
<name>A0A1Z4N869_9CYAN</name>
<proteinExistence type="predicted"/>